<evidence type="ECO:0000256" key="3">
    <source>
        <dbReference type="ARBA" id="ARBA00004613"/>
    </source>
</evidence>
<dbReference type="Gene3D" id="2.60.40.420">
    <property type="entry name" value="Cupredoxins - blue copper proteins"/>
    <property type="match status" value="2"/>
</dbReference>
<evidence type="ECO:0000256" key="2">
    <source>
        <dbReference type="ARBA" id="ARBA00001935"/>
    </source>
</evidence>
<keyword evidence="6" id="KW-0964">Secreted</keyword>
<comment type="catalytic activity">
    <reaction evidence="1">
        <text>4 hydroquinone + O2 = 4 benzosemiquinone + 2 H2O</text>
        <dbReference type="Rhea" id="RHEA:11276"/>
        <dbReference type="ChEBI" id="CHEBI:15377"/>
        <dbReference type="ChEBI" id="CHEBI:15379"/>
        <dbReference type="ChEBI" id="CHEBI:17594"/>
        <dbReference type="ChEBI" id="CHEBI:17977"/>
        <dbReference type="EC" id="1.10.3.2"/>
    </reaction>
</comment>
<evidence type="ECO:0000256" key="7">
    <source>
        <dbReference type="ARBA" id="ARBA00022723"/>
    </source>
</evidence>
<proteinExistence type="inferred from homology"/>
<gene>
    <name evidence="12" type="ORF">AAF712_015922</name>
</gene>
<evidence type="ECO:0000259" key="10">
    <source>
        <dbReference type="Pfam" id="PF00394"/>
    </source>
</evidence>
<dbReference type="InterPro" id="IPR001117">
    <property type="entry name" value="Cu-oxidase_2nd"/>
</dbReference>
<dbReference type="Pfam" id="PF00394">
    <property type="entry name" value="Cu-oxidase"/>
    <property type="match status" value="1"/>
</dbReference>
<evidence type="ECO:0000256" key="8">
    <source>
        <dbReference type="ARBA" id="ARBA00023002"/>
    </source>
</evidence>
<comment type="caution">
    <text evidence="12">The sequence shown here is derived from an EMBL/GenBank/DDBJ whole genome shotgun (WGS) entry which is preliminary data.</text>
</comment>
<keyword evidence="7" id="KW-0479">Metal-binding</keyword>
<reference evidence="12 13" key="1">
    <citation type="submission" date="2024-05" db="EMBL/GenBank/DDBJ databases">
        <title>A draft genome resource for the thread blight pathogen Marasmius tenuissimus strain MS-2.</title>
        <authorList>
            <person name="Yulfo-Soto G.E."/>
            <person name="Baruah I.K."/>
            <person name="Amoako-Attah I."/>
            <person name="Bukari Y."/>
            <person name="Meinhardt L.W."/>
            <person name="Bailey B.A."/>
            <person name="Cohen S.P."/>
        </authorList>
    </citation>
    <scope>NUCLEOTIDE SEQUENCE [LARGE SCALE GENOMIC DNA]</scope>
    <source>
        <strain evidence="12 13">MS-2</strain>
    </source>
</reference>
<organism evidence="12 13">
    <name type="scientific">Marasmius tenuissimus</name>
    <dbReference type="NCBI Taxonomy" id="585030"/>
    <lineage>
        <taxon>Eukaryota</taxon>
        <taxon>Fungi</taxon>
        <taxon>Dikarya</taxon>
        <taxon>Basidiomycota</taxon>
        <taxon>Agaricomycotina</taxon>
        <taxon>Agaricomycetes</taxon>
        <taxon>Agaricomycetidae</taxon>
        <taxon>Agaricales</taxon>
        <taxon>Marasmiineae</taxon>
        <taxon>Marasmiaceae</taxon>
        <taxon>Marasmius</taxon>
    </lineage>
</organism>
<comment type="similarity">
    <text evidence="4">Belongs to the multicopper oxidase family.</text>
</comment>
<keyword evidence="9" id="KW-0186">Copper</keyword>
<dbReference type="EC" id="1.10.3.2" evidence="5"/>
<evidence type="ECO:0000259" key="11">
    <source>
        <dbReference type="Pfam" id="PF07731"/>
    </source>
</evidence>
<evidence type="ECO:0000256" key="4">
    <source>
        <dbReference type="ARBA" id="ARBA00010609"/>
    </source>
</evidence>
<dbReference type="PANTHER" id="PTHR11709">
    <property type="entry name" value="MULTI-COPPER OXIDASE"/>
    <property type="match status" value="1"/>
</dbReference>
<dbReference type="PROSITE" id="PS00080">
    <property type="entry name" value="MULTICOPPER_OXIDASE2"/>
    <property type="match status" value="1"/>
</dbReference>
<protein>
    <recommendedName>
        <fullName evidence="5">laccase</fullName>
        <ecNumber evidence="5">1.10.3.2</ecNumber>
    </recommendedName>
</protein>
<comment type="subcellular location">
    <subcellularLocation>
        <location evidence="3">Secreted</location>
    </subcellularLocation>
</comment>
<evidence type="ECO:0000256" key="9">
    <source>
        <dbReference type="ARBA" id="ARBA00023008"/>
    </source>
</evidence>
<feature type="domain" description="Plastocyanin-like" evidence="10">
    <location>
        <begin position="11"/>
        <end position="131"/>
    </location>
</feature>
<dbReference type="InterPro" id="IPR008972">
    <property type="entry name" value="Cupredoxin"/>
</dbReference>
<dbReference type="InterPro" id="IPR045087">
    <property type="entry name" value="Cu-oxidase_fam"/>
</dbReference>
<evidence type="ECO:0000256" key="1">
    <source>
        <dbReference type="ARBA" id="ARBA00000349"/>
    </source>
</evidence>
<evidence type="ECO:0000313" key="12">
    <source>
        <dbReference type="EMBL" id="KAL0057436.1"/>
    </source>
</evidence>
<comment type="cofactor">
    <cofactor evidence="2">
        <name>Cu cation</name>
        <dbReference type="ChEBI" id="CHEBI:23378"/>
    </cofactor>
</comment>
<keyword evidence="13" id="KW-1185">Reference proteome</keyword>
<sequence>SFAPTWHGLVLPNSTLINGQGRYPGGPQQALAIINVEQGKRYRFRIISMSCDPRFNFSIDGHSMVIIEADGVNHDPVTVDKFTIFAGQRYSAIVKADQRVGNYWVRANPEFPGIPGFDGGINSAILRYKGAPNADPTSFDKENPTVLQEIDLHPTENPGAPGEPVQDGADVHINMLLTFDRPNEKFFINGKSMTFPDVPVMLQIMSGVTDPSKIMPIDSVYELPLNKTIQLSFPTEDGTLAAPHPYHLHGHTFDVIRSAGSSTYNYVNPPRRDVVDIGVPGDNVTIRFRTDNTGPWIMHCHIALHQEMGLAGVMAENIPGIQQNPNPPGG</sequence>
<dbReference type="SUPFAM" id="SSF49503">
    <property type="entry name" value="Cupredoxins"/>
    <property type="match status" value="2"/>
</dbReference>
<feature type="non-terminal residue" evidence="12">
    <location>
        <position position="1"/>
    </location>
</feature>
<feature type="domain" description="Plastocyanin-like" evidence="11">
    <location>
        <begin position="196"/>
        <end position="317"/>
    </location>
</feature>
<dbReference type="CDD" id="cd13903">
    <property type="entry name" value="CuRO_3_Tv-LCC_like"/>
    <property type="match status" value="1"/>
</dbReference>
<dbReference type="EMBL" id="JBBXMP010000540">
    <property type="protein sequence ID" value="KAL0057436.1"/>
    <property type="molecule type" value="Genomic_DNA"/>
</dbReference>
<evidence type="ECO:0000256" key="5">
    <source>
        <dbReference type="ARBA" id="ARBA00012297"/>
    </source>
</evidence>
<evidence type="ECO:0000256" key="6">
    <source>
        <dbReference type="ARBA" id="ARBA00022525"/>
    </source>
</evidence>
<dbReference type="PANTHER" id="PTHR11709:SF394">
    <property type="entry name" value="FI03373P-RELATED"/>
    <property type="match status" value="1"/>
</dbReference>
<dbReference type="InterPro" id="IPR011706">
    <property type="entry name" value="Cu-oxidase_C"/>
</dbReference>
<dbReference type="Proteomes" id="UP001437256">
    <property type="component" value="Unassembled WGS sequence"/>
</dbReference>
<dbReference type="InterPro" id="IPR002355">
    <property type="entry name" value="Cu_oxidase_Cu_BS"/>
</dbReference>
<accession>A0ABR2Z990</accession>
<dbReference type="Pfam" id="PF07731">
    <property type="entry name" value="Cu-oxidase_2"/>
    <property type="match status" value="1"/>
</dbReference>
<dbReference type="InterPro" id="IPR033138">
    <property type="entry name" value="Cu_oxidase_CS"/>
</dbReference>
<evidence type="ECO:0000313" key="13">
    <source>
        <dbReference type="Proteomes" id="UP001437256"/>
    </source>
</evidence>
<keyword evidence="8" id="KW-0560">Oxidoreductase</keyword>
<name>A0ABR2Z990_9AGAR</name>
<dbReference type="PROSITE" id="PS00079">
    <property type="entry name" value="MULTICOPPER_OXIDASE1"/>
    <property type="match status" value="1"/>
</dbReference>